<keyword evidence="1" id="KW-0812">Transmembrane</keyword>
<dbReference type="STRING" id="762376.AXYL_06314"/>
<dbReference type="HOGENOM" id="CLU_446676_0_0_4"/>
<sequence>MIAAMEAQRSWKSVLTLGVAFFGASTAAIALYWFWTLSGRGVELSDEAFYLLWMRDPWQYHASATQFGFIYHPLYVLLSGDVTMLRWFTYLVTFALAALLGGLVMWRSSPFKGGWSLSGTLCVALMLGSMALLTVGPWIPTPNYNILNSQGLTMGVIGYVLADRTASRTSTLGWFCLVIGCWLIFMAKPTSAVAFAILAFTCLCVTRQVNWRLLGLACLLGGALLTASALLEDGSIYRFADRLKNGAAMYQILGAQHDYVSMFRADIIAMSEYEWHLCLILALATILVLLVQPLRAFGLVGSLTLVVVASVLAMMAMAGYSLINGSLTIFRNVVFLAVPAGAAVAVVVRALVGYAPWPSFRQVVLAALLLLVPHLSAFGTAANYWPAAGSNAMFWGLSAVALVVPGRREEGAWIATLPISAFLQFGAVCLLGLTVLAPYRQSVPLVDQHARLLLTPGTRPLQVAEPVERYISNLRDLARGSGFVAGTPVIDLTGRSPGTVYALGGNAIGQPWMVGGYPGSQDLARVMLDTVPCKQMAEAWLLAEPEGVRPMPLGLLPELGIDLSRDYALIGTVMSPKGEVAASYSQFLYKPTRELKAAVAACDAARESRGSVRRP</sequence>
<dbReference type="AlphaFoldDB" id="E3HQH3"/>
<name>E3HQH3_ACHXA</name>
<reference evidence="2 3" key="1">
    <citation type="journal article" date="2011" name="J. Bacteriol.">
        <title>Complete genome sequence of the haloaromatic acid-degrading bacterium Achromobacter xylosoxidans A8.</title>
        <authorList>
            <person name="Strnad H."/>
            <person name="Ridl J."/>
            <person name="Paces J."/>
            <person name="Kolar M."/>
            <person name="Vlcek C."/>
            <person name="Paces V."/>
        </authorList>
    </citation>
    <scope>NUCLEOTIDE SEQUENCE [LARGE SCALE GENOMIC DNA]</scope>
    <source>
        <strain evidence="2 3">A8</strain>
    </source>
</reference>
<keyword evidence="1" id="KW-0472">Membrane</keyword>
<dbReference type="EMBL" id="CP002287">
    <property type="protein sequence ID" value="ADP19607.1"/>
    <property type="molecule type" value="Genomic_DNA"/>
</dbReference>
<feature type="transmembrane region" description="Helical" evidence="1">
    <location>
        <begin position="213"/>
        <end position="231"/>
    </location>
</feature>
<feature type="transmembrane region" description="Helical" evidence="1">
    <location>
        <begin position="303"/>
        <end position="323"/>
    </location>
</feature>
<gene>
    <name evidence="2" type="ordered locus">AXYL_06314</name>
</gene>
<dbReference type="Proteomes" id="UP000006876">
    <property type="component" value="Chromosome"/>
</dbReference>
<feature type="transmembrane region" description="Helical" evidence="1">
    <location>
        <begin position="363"/>
        <end position="382"/>
    </location>
</feature>
<dbReference type="RefSeq" id="WP_013396894.1">
    <property type="nucleotide sequence ID" value="NC_014640.1"/>
</dbReference>
<feature type="transmembrane region" description="Helical" evidence="1">
    <location>
        <begin position="273"/>
        <end position="291"/>
    </location>
</feature>
<dbReference type="PATRIC" id="fig|762376.5.peg.6325"/>
<dbReference type="KEGG" id="axy:AXYL_06314"/>
<keyword evidence="1" id="KW-1133">Transmembrane helix</keyword>
<accession>E3HQH3</accession>
<dbReference type="eggNOG" id="ENOG5032VWJ">
    <property type="taxonomic scope" value="Bacteria"/>
</dbReference>
<feature type="transmembrane region" description="Helical" evidence="1">
    <location>
        <begin position="118"/>
        <end position="139"/>
    </location>
</feature>
<feature type="transmembrane region" description="Helical" evidence="1">
    <location>
        <begin position="87"/>
        <end position="106"/>
    </location>
</feature>
<feature type="transmembrane region" description="Helical" evidence="1">
    <location>
        <begin position="329"/>
        <end position="351"/>
    </location>
</feature>
<organism evidence="2 3">
    <name type="scientific">Achromobacter xylosoxidans (strain A8)</name>
    <dbReference type="NCBI Taxonomy" id="762376"/>
    <lineage>
        <taxon>Bacteria</taxon>
        <taxon>Pseudomonadati</taxon>
        <taxon>Pseudomonadota</taxon>
        <taxon>Betaproteobacteria</taxon>
        <taxon>Burkholderiales</taxon>
        <taxon>Alcaligenaceae</taxon>
        <taxon>Achromobacter</taxon>
    </lineage>
</organism>
<dbReference type="OrthoDB" id="8914038at2"/>
<proteinExistence type="predicted"/>
<evidence type="ECO:0000313" key="2">
    <source>
        <dbReference type="EMBL" id="ADP19607.1"/>
    </source>
</evidence>
<protein>
    <submittedName>
        <fullName evidence="2">Putative membrane protein 89</fullName>
    </submittedName>
</protein>
<feature type="transmembrane region" description="Helical" evidence="1">
    <location>
        <begin position="14"/>
        <end position="35"/>
    </location>
</feature>
<evidence type="ECO:0000256" key="1">
    <source>
        <dbReference type="SAM" id="Phobius"/>
    </source>
</evidence>
<evidence type="ECO:0000313" key="3">
    <source>
        <dbReference type="Proteomes" id="UP000006876"/>
    </source>
</evidence>
<feature type="transmembrane region" description="Helical" evidence="1">
    <location>
        <begin position="412"/>
        <end position="439"/>
    </location>
</feature>